<dbReference type="AlphaFoldDB" id="A0A0B2S0J8"/>
<dbReference type="GO" id="GO:0004693">
    <property type="term" value="F:cyclin-dependent protein serine/threonine kinase activity"/>
    <property type="evidence" value="ECO:0007669"/>
    <property type="project" value="UniProtKB-EC"/>
</dbReference>
<gene>
    <name evidence="1" type="ORF">glysoja_042605</name>
</gene>
<dbReference type="Proteomes" id="UP000053555">
    <property type="component" value="Unassembled WGS sequence"/>
</dbReference>
<dbReference type="EMBL" id="KN646716">
    <property type="protein sequence ID" value="KHN37959.1"/>
    <property type="molecule type" value="Genomic_DNA"/>
</dbReference>
<dbReference type="InterPro" id="IPR011009">
    <property type="entry name" value="Kinase-like_dom_sf"/>
</dbReference>
<accession>A0A0B2S0J8</accession>
<dbReference type="EC" id="2.7.11.23" evidence="1"/>
<dbReference type="GO" id="GO:0008353">
    <property type="term" value="F:RNA polymerase II CTD heptapeptide repeat kinase activity"/>
    <property type="evidence" value="ECO:0007669"/>
    <property type="project" value="UniProtKB-EC"/>
</dbReference>
<dbReference type="SUPFAM" id="SSF56112">
    <property type="entry name" value="Protein kinase-like (PK-like)"/>
    <property type="match status" value="1"/>
</dbReference>
<evidence type="ECO:0000313" key="1">
    <source>
        <dbReference type="EMBL" id="KHN37959.1"/>
    </source>
</evidence>
<sequence length="74" mass="8503">MLLREITHENLVKLVNVHINHVDMSLYLAFDYAKHDLYFEVMSEGEEHGVVKMADFGLARIYQAPLKPLCDNGV</sequence>
<keyword evidence="1" id="KW-0418">Kinase</keyword>
<dbReference type="EC" id="2.7.11.22" evidence="1"/>
<name>A0A0B2S0J8_GLYSO</name>
<organism evidence="1">
    <name type="scientific">Glycine soja</name>
    <name type="common">Wild soybean</name>
    <dbReference type="NCBI Taxonomy" id="3848"/>
    <lineage>
        <taxon>Eukaryota</taxon>
        <taxon>Viridiplantae</taxon>
        <taxon>Streptophyta</taxon>
        <taxon>Embryophyta</taxon>
        <taxon>Tracheophyta</taxon>
        <taxon>Spermatophyta</taxon>
        <taxon>Magnoliopsida</taxon>
        <taxon>eudicotyledons</taxon>
        <taxon>Gunneridae</taxon>
        <taxon>Pentapetalae</taxon>
        <taxon>rosids</taxon>
        <taxon>fabids</taxon>
        <taxon>Fabales</taxon>
        <taxon>Fabaceae</taxon>
        <taxon>Papilionoideae</taxon>
        <taxon>50 kb inversion clade</taxon>
        <taxon>NPAAA clade</taxon>
        <taxon>indigoferoid/millettioid clade</taxon>
        <taxon>Phaseoleae</taxon>
        <taxon>Glycine</taxon>
        <taxon>Glycine subgen. Soja</taxon>
    </lineage>
</organism>
<dbReference type="Gene3D" id="3.30.200.20">
    <property type="entry name" value="Phosphorylase Kinase, domain 1"/>
    <property type="match status" value="1"/>
</dbReference>
<reference evidence="1" key="1">
    <citation type="submission" date="2014-07" db="EMBL/GenBank/DDBJ databases">
        <title>Identification of a novel salt tolerance gene in wild soybean by whole-genome sequencing.</title>
        <authorList>
            <person name="Lam H.-M."/>
            <person name="Qi X."/>
            <person name="Li M.-W."/>
            <person name="Liu X."/>
            <person name="Xie M."/>
            <person name="Ni M."/>
            <person name="Xu X."/>
        </authorList>
    </citation>
    <scope>NUCLEOTIDE SEQUENCE [LARGE SCALE GENOMIC DNA]</scope>
    <source>
        <tissue evidence="1">Root</tissue>
    </source>
</reference>
<proteinExistence type="predicted"/>
<keyword evidence="1" id="KW-0808">Transferase</keyword>
<protein>
    <submittedName>
        <fullName evidence="1">Cyclin-dependent kinase E-1</fullName>
        <ecNumber evidence="1">2.7.11.22</ecNumber>
        <ecNumber evidence="1">2.7.11.23</ecNumber>
    </submittedName>
</protein>